<name>A0A381UVF1_9ZZZZ</name>
<proteinExistence type="predicted"/>
<dbReference type="EMBL" id="UINC01007194">
    <property type="protein sequence ID" value="SVA31944.1"/>
    <property type="molecule type" value="Genomic_DNA"/>
</dbReference>
<reference evidence="1" key="1">
    <citation type="submission" date="2018-05" db="EMBL/GenBank/DDBJ databases">
        <authorList>
            <person name="Lanie J.A."/>
            <person name="Ng W.-L."/>
            <person name="Kazmierczak K.M."/>
            <person name="Andrzejewski T.M."/>
            <person name="Davidsen T.M."/>
            <person name="Wayne K.J."/>
            <person name="Tettelin H."/>
            <person name="Glass J.I."/>
            <person name="Rusch D."/>
            <person name="Podicherti R."/>
            <person name="Tsui H.-C.T."/>
            <person name="Winkler M.E."/>
        </authorList>
    </citation>
    <scope>NUCLEOTIDE SEQUENCE</scope>
</reference>
<sequence length="54" mass="6018">MENILIYFLTYPDAVAHGIDTTKHHPSIEKAFVVYETALILGDLSCIYCSLLSS</sequence>
<dbReference type="AlphaFoldDB" id="A0A381UVF1"/>
<organism evidence="1">
    <name type="scientific">marine metagenome</name>
    <dbReference type="NCBI Taxonomy" id="408172"/>
    <lineage>
        <taxon>unclassified sequences</taxon>
        <taxon>metagenomes</taxon>
        <taxon>ecological metagenomes</taxon>
    </lineage>
</organism>
<protein>
    <submittedName>
        <fullName evidence="1">Uncharacterized protein</fullName>
    </submittedName>
</protein>
<accession>A0A381UVF1</accession>
<gene>
    <name evidence="1" type="ORF">METZ01_LOCUS84798</name>
</gene>
<evidence type="ECO:0000313" key="1">
    <source>
        <dbReference type="EMBL" id="SVA31944.1"/>
    </source>
</evidence>